<dbReference type="EMBL" id="BLJN01000006">
    <property type="protein sequence ID" value="GFE83675.1"/>
    <property type="molecule type" value="Genomic_DNA"/>
</dbReference>
<keyword evidence="3" id="KW-1185">Reference proteome</keyword>
<dbReference type="Proteomes" id="UP000445000">
    <property type="component" value="Unassembled WGS sequence"/>
</dbReference>
<sequence length="360" mass="40514">MHKDFWAGKRVFMTGHSGFKGGWLTLWLQSLGAEVTGLSLSPETTPNLFTRARVDHGIASVFGDIRDPALVRRAMCDAHPEIVIHMAAQPLVRYSYANPLETYATNVMGTVHVLEAVRQSPGVKAVIVVSSDKCYENHEWVWGYREDDRLGGHDPYSNSKACTELVTSSYRQAYFPATSYSTHGVALASARAGNVIGGGDWSEDRLIPDVIRAMEREQSVVIRNQRAIRPWQHVLEPLGGYLLLAERLYTEGSCYAEAWNFGPHDSDARPVRWIVERLTARWASGATWTPDQNPQPHEAQMLKLDCSKARDRLGWQPRWSLGMTIDRVVDWYRAAQSRQDMREFTLGQIEAYQTGASAYA</sequence>
<dbReference type="CDD" id="cd05252">
    <property type="entry name" value="CDP_GD_SDR_e"/>
    <property type="match status" value="1"/>
</dbReference>
<dbReference type="InterPro" id="IPR036291">
    <property type="entry name" value="NAD(P)-bd_dom_sf"/>
</dbReference>
<comment type="caution">
    <text evidence="2">The sequence shown here is derived from an EMBL/GenBank/DDBJ whole genome shotgun (WGS) entry which is preliminary data.</text>
</comment>
<dbReference type="NCBIfam" id="TIGR02622">
    <property type="entry name" value="CDP_4_6_dhtase"/>
    <property type="match status" value="1"/>
</dbReference>
<dbReference type="SUPFAM" id="SSF51735">
    <property type="entry name" value="NAD(P)-binding Rossmann-fold domains"/>
    <property type="match status" value="1"/>
</dbReference>
<proteinExistence type="predicted"/>
<organism evidence="2 3">
    <name type="scientific">Steroidobacter agaridevorans</name>
    <dbReference type="NCBI Taxonomy" id="2695856"/>
    <lineage>
        <taxon>Bacteria</taxon>
        <taxon>Pseudomonadati</taxon>
        <taxon>Pseudomonadota</taxon>
        <taxon>Gammaproteobacteria</taxon>
        <taxon>Steroidobacterales</taxon>
        <taxon>Steroidobacteraceae</taxon>
        <taxon>Steroidobacter</taxon>
    </lineage>
</organism>
<evidence type="ECO:0000313" key="2">
    <source>
        <dbReference type="EMBL" id="GFE83675.1"/>
    </source>
</evidence>
<reference evidence="3" key="1">
    <citation type="submission" date="2020-01" db="EMBL/GenBank/DDBJ databases">
        <title>'Steroidobacter agaridevorans' sp. nov., agar-degrading bacteria isolated from rhizosphere soils.</title>
        <authorList>
            <person name="Ikenaga M."/>
            <person name="Kataoka M."/>
            <person name="Murouchi A."/>
            <person name="Katsuragi S."/>
            <person name="Sakai M."/>
        </authorList>
    </citation>
    <scope>NUCLEOTIDE SEQUENCE [LARGE SCALE GENOMIC DNA]</scope>
    <source>
        <strain evidence="3">YU21-B</strain>
    </source>
</reference>
<evidence type="ECO:0000259" key="1">
    <source>
        <dbReference type="Pfam" id="PF16363"/>
    </source>
</evidence>
<feature type="domain" description="NAD(P)-binding" evidence="1">
    <location>
        <begin position="13"/>
        <end position="326"/>
    </location>
</feature>
<dbReference type="Gene3D" id="3.90.25.10">
    <property type="entry name" value="UDP-galactose 4-epimerase, domain 1"/>
    <property type="match status" value="1"/>
</dbReference>
<gene>
    <name evidence="2" type="primary">ddhB</name>
    <name evidence="2" type="ORF">GCM10011487_56750</name>
</gene>
<dbReference type="Gene3D" id="3.40.50.720">
    <property type="entry name" value="NAD(P)-binding Rossmann-like Domain"/>
    <property type="match status" value="1"/>
</dbReference>
<dbReference type="InterPro" id="IPR016040">
    <property type="entry name" value="NAD(P)-bd_dom"/>
</dbReference>
<dbReference type="AlphaFoldDB" id="A0A829YK32"/>
<evidence type="ECO:0000313" key="3">
    <source>
        <dbReference type="Proteomes" id="UP000445000"/>
    </source>
</evidence>
<dbReference type="PANTHER" id="PTHR43000">
    <property type="entry name" value="DTDP-D-GLUCOSE 4,6-DEHYDRATASE-RELATED"/>
    <property type="match status" value="1"/>
</dbReference>
<accession>A0A829YK32</accession>
<dbReference type="InterPro" id="IPR013445">
    <property type="entry name" value="CDP_4_6_deHydtase"/>
</dbReference>
<protein>
    <submittedName>
        <fullName evidence="2">CDP-glucose 4,6-dehydratase</fullName>
    </submittedName>
</protein>
<dbReference type="Pfam" id="PF16363">
    <property type="entry name" value="GDP_Man_Dehyd"/>
    <property type="match status" value="1"/>
</dbReference>
<dbReference type="RefSeq" id="WP_161815267.1">
    <property type="nucleotide sequence ID" value="NZ_BLJN01000006.1"/>
</dbReference>
<name>A0A829YK32_9GAMM</name>